<comment type="caution">
    <text evidence="9">The sequence shown here is derived from an EMBL/GenBank/DDBJ whole genome shotgun (WGS) entry which is preliminary data.</text>
</comment>
<evidence type="ECO:0000313" key="10">
    <source>
        <dbReference type="Proteomes" id="UP001298681"/>
    </source>
</evidence>
<dbReference type="PROSITE" id="PS00041">
    <property type="entry name" value="HTH_ARAC_FAMILY_1"/>
    <property type="match status" value="1"/>
</dbReference>
<keyword evidence="3" id="KW-0238">DNA-binding</keyword>
<dbReference type="InterPro" id="IPR018060">
    <property type="entry name" value="HTH_AraC"/>
</dbReference>
<feature type="domain" description="HTH araC/xylS-type" evidence="7">
    <location>
        <begin position="429"/>
        <end position="527"/>
    </location>
</feature>
<dbReference type="Pfam" id="PF00072">
    <property type="entry name" value="Response_reg"/>
    <property type="match status" value="1"/>
</dbReference>
<evidence type="ECO:0000259" key="8">
    <source>
        <dbReference type="PROSITE" id="PS50110"/>
    </source>
</evidence>
<dbReference type="InterPro" id="IPR001789">
    <property type="entry name" value="Sig_transdc_resp-reg_receiver"/>
</dbReference>
<feature type="modified residue" description="4-aspartylphosphate" evidence="6">
    <location>
        <position position="54"/>
    </location>
</feature>
<dbReference type="PANTHER" id="PTHR43280:SF2">
    <property type="entry name" value="HTH-TYPE TRANSCRIPTIONAL REGULATOR EXSA"/>
    <property type="match status" value="1"/>
</dbReference>
<gene>
    <name evidence="9" type="ORF">L0P57_09740</name>
</gene>
<evidence type="ECO:0000256" key="5">
    <source>
        <dbReference type="ARBA" id="ARBA00024867"/>
    </source>
</evidence>
<dbReference type="Gene3D" id="1.10.10.60">
    <property type="entry name" value="Homeodomain-like"/>
    <property type="match status" value="2"/>
</dbReference>
<dbReference type="SUPFAM" id="SSF46689">
    <property type="entry name" value="Homeodomain-like"/>
    <property type="match status" value="2"/>
</dbReference>
<evidence type="ECO:0000256" key="4">
    <source>
        <dbReference type="ARBA" id="ARBA00023163"/>
    </source>
</evidence>
<organism evidence="9 10">
    <name type="scientific">Anaeromassilibacillus senegalensis</name>
    <dbReference type="NCBI Taxonomy" id="1673717"/>
    <lineage>
        <taxon>Bacteria</taxon>
        <taxon>Bacillati</taxon>
        <taxon>Bacillota</taxon>
        <taxon>Clostridia</taxon>
        <taxon>Eubacteriales</taxon>
        <taxon>Acutalibacteraceae</taxon>
        <taxon>Anaeromassilibacillus</taxon>
    </lineage>
</organism>
<dbReference type="EMBL" id="JAKNHQ010000012">
    <property type="protein sequence ID" value="MCG4611210.1"/>
    <property type="molecule type" value="Genomic_DNA"/>
</dbReference>
<feature type="domain" description="Response regulatory" evidence="8">
    <location>
        <begin position="2"/>
        <end position="119"/>
    </location>
</feature>
<keyword evidence="10" id="KW-1185">Reference proteome</keyword>
<sequence length="537" mass="61426">MTVLVVDDQTNVVSGIISGVHWSDIGVSKVLPAYNAFEAKQVLSTEKIDIMLCDIEMPVESGLDLFRWVRKQGLDTECIFLTAHADFFYAKEAVRLGGFDYILQPARYEDIQASVLRAVQKVKNRREQQEYYSYGKMMYRRRDVLLEGLLKGWYIGEDVQLASILEDFEKLECPIRADTPIYFVLIQLLRWNSQDGIWNRDLLKYAFSNILSELFAQYGQKILLVQLDRASLAFLSYSDESVFMDESALRRQLTAFTEVCQAHFHCEVACYSGPRLSPPELTARTRELFRLRNRNVALASGVFFPNESLEAPQKHVDPPSLKRWESLLGSGYASLACDEAQAYLDHLAQSGALDAENLQLFYQSVLQMLCNAAETASVPPGGFLPEQKLFQRSLNTYLTIDDVKNWMSHAFRAFQADAHPKKDTKSQMEQIVQYIQNHIERDVRRTEIAEEFYLNPDYLSRLFKKEMGVQLKDFIVAEKMKVAQNLLRTTALPVSMVAAKVGYTNFSHFSQVYKKMIGRSPAEDRASQTEKPSDFSV</sequence>
<accession>A0ABS9MK87</accession>
<reference evidence="9 10" key="1">
    <citation type="submission" date="2022-01" db="EMBL/GenBank/DDBJ databases">
        <title>Collection of gut derived symbiotic bacterial strains cultured from healthy donors.</title>
        <authorList>
            <person name="Lin H."/>
            <person name="Kohout C."/>
            <person name="Waligurski E."/>
            <person name="Pamer E.G."/>
        </authorList>
    </citation>
    <scope>NUCLEOTIDE SEQUENCE [LARGE SCALE GENOMIC DNA]</scope>
    <source>
        <strain evidence="9 10">DFI.7.58</strain>
    </source>
</reference>
<evidence type="ECO:0000256" key="3">
    <source>
        <dbReference type="ARBA" id="ARBA00023125"/>
    </source>
</evidence>
<dbReference type="InterPro" id="IPR009057">
    <property type="entry name" value="Homeodomain-like_sf"/>
</dbReference>
<name>A0ABS9MK87_9FIRM</name>
<comment type="function">
    <text evidence="5">May play the central regulatory role in sporulation. It may be an element of the effector pathway responsible for the activation of sporulation genes in response to nutritional stress. Spo0A may act in concert with spo0H (a sigma factor) to control the expression of some genes that are critical to the sporulation process.</text>
</comment>
<dbReference type="RefSeq" id="WP_237966919.1">
    <property type="nucleotide sequence ID" value="NZ_JAKNHQ010000012.1"/>
</dbReference>
<proteinExistence type="predicted"/>
<evidence type="ECO:0000313" key="9">
    <source>
        <dbReference type="EMBL" id="MCG4611210.1"/>
    </source>
</evidence>
<keyword evidence="2" id="KW-0805">Transcription regulation</keyword>
<keyword evidence="6" id="KW-0597">Phosphoprotein</keyword>
<dbReference type="Pfam" id="PF12833">
    <property type="entry name" value="HTH_18"/>
    <property type="match status" value="1"/>
</dbReference>
<dbReference type="Gene3D" id="3.40.50.2300">
    <property type="match status" value="1"/>
</dbReference>
<dbReference type="SMART" id="SM00342">
    <property type="entry name" value="HTH_ARAC"/>
    <property type="match status" value="1"/>
</dbReference>
<evidence type="ECO:0000256" key="1">
    <source>
        <dbReference type="ARBA" id="ARBA00018672"/>
    </source>
</evidence>
<dbReference type="SMART" id="SM00448">
    <property type="entry name" value="REC"/>
    <property type="match status" value="1"/>
</dbReference>
<dbReference type="PROSITE" id="PS50110">
    <property type="entry name" value="RESPONSE_REGULATORY"/>
    <property type="match status" value="1"/>
</dbReference>
<keyword evidence="4" id="KW-0804">Transcription</keyword>
<dbReference type="InterPro" id="IPR018062">
    <property type="entry name" value="HTH_AraC-typ_CS"/>
</dbReference>
<evidence type="ECO:0000256" key="6">
    <source>
        <dbReference type="PROSITE-ProRule" id="PRU00169"/>
    </source>
</evidence>
<evidence type="ECO:0000259" key="7">
    <source>
        <dbReference type="PROSITE" id="PS01124"/>
    </source>
</evidence>
<dbReference type="PANTHER" id="PTHR43280">
    <property type="entry name" value="ARAC-FAMILY TRANSCRIPTIONAL REGULATOR"/>
    <property type="match status" value="1"/>
</dbReference>
<dbReference type="SUPFAM" id="SSF52172">
    <property type="entry name" value="CheY-like"/>
    <property type="match status" value="1"/>
</dbReference>
<evidence type="ECO:0000256" key="2">
    <source>
        <dbReference type="ARBA" id="ARBA00023015"/>
    </source>
</evidence>
<dbReference type="CDD" id="cd17536">
    <property type="entry name" value="REC_YesN-like"/>
    <property type="match status" value="1"/>
</dbReference>
<protein>
    <recommendedName>
        <fullName evidence="1">Stage 0 sporulation protein A homolog</fullName>
    </recommendedName>
</protein>
<dbReference type="Proteomes" id="UP001298681">
    <property type="component" value="Unassembled WGS sequence"/>
</dbReference>
<dbReference type="PROSITE" id="PS01124">
    <property type="entry name" value="HTH_ARAC_FAMILY_2"/>
    <property type="match status" value="1"/>
</dbReference>
<dbReference type="InterPro" id="IPR011006">
    <property type="entry name" value="CheY-like_superfamily"/>
</dbReference>